<evidence type="ECO:0000313" key="1">
    <source>
        <dbReference type="EMBL" id="KAJ1346158.1"/>
    </source>
</evidence>
<comment type="caution">
    <text evidence="1">The sequence shown here is derived from an EMBL/GenBank/DDBJ whole genome shotgun (WGS) entry which is preliminary data.</text>
</comment>
<dbReference type="AlphaFoldDB" id="A0AAD5LWZ3"/>
<gene>
    <name evidence="1" type="ORF">KIN20_000869</name>
</gene>
<dbReference type="Proteomes" id="UP001196413">
    <property type="component" value="Unassembled WGS sequence"/>
</dbReference>
<sequence length="122" mass="13910">MAPQLFTGIKIRERGSGQHLAVACAGVQADDNDRSARSGFEQRCYTIRTIQSGLEDFIWSLVPITQHRQYQCSAHLRVLDHPDYTAVDQYNERSAPRYAAEIKRLEGQVQLLNEIVIQHSVR</sequence>
<keyword evidence="2" id="KW-1185">Reference proteome</keyword>
<dbReference type="EMBL" id="JAHQIW010000119">
    <property type="protein sequence ID" value="KAJ1346158.1"/>
    <property type="molecule type" value="Genomic_DNA"/>
</dbReference>
<organism evidence="1 2">
    <name type="scientific">Parelaphostrongylus tenuis</name>
    <name type="common">Meningeal worm</name>
    <dbReference type="NCBI Taxonomy" id="148309"/>
    <lineage>
        <taxon>Eukaryota</taxon>
        <taxon>Metazoa</taxon>
        <taxon>Ecdysozoa</taxon>
        <taxon>Nematoda</taxon>
        <taxon>Chromadorea</taxon>
        <taxon>Rhabditida</taxon>
        <taxon>Rhabditina</taxon>
        <taxon>Rhabditomorpha</taxon>
        <taxon>Strongyloidea</taxon>
        <taxon>Metastrongylidae</taxon>
        <taxon>Parelaphostrongylus</taxon>
    </lineage>
</organism>
<reference evidence="1" key="1">
    <citation type="submission" date="2021-06" db="EMBL/GenBank/DDBJ databases">
        <title>Parelaphostrongylus tenuis whole genome reference sequence.</title>
        <authorList>
            <person name="Garwood T.J."/>
            <person name="Larsen P.A."/>
            <person name="Fountain-Jones N.M."/>
            <person name="Garbe J.R."/>
            <person name="Macchietto M.G."/>
            <person name="Kania S.A."/>
            <person name="Gerhold R.W."/>
            <person name="Richards J.E."/>
            <person name="Wolf T.M."/>
        </authorList>
    </citation>
    <scope>NUCLEOTIDE SEQUENCE</scope>
    <source>
        <strain evidence="1">MNPRO001-30</strain>
        <tissue evidence="1">Meninges</tissue>
    </source>
</reference>
<proteinExistence type="predicted"/>
<accession>A0AAD5LWZ3</accession>
<name>A0AAD5LWZ3_PARTN</name>
<evidence type="ECO:0000313" key="2">
    <source>
        <dbReference type="Proteomes" id="UP001196413"/>
    </source>
</evidence>
<protein>
    <submittedName>
        <fullName evidence="1">Uncharacterized protein</fullName>
    </submittedName>
</protein>